<dbReference type="InterPro" id="IPR013783">
    <property type="entry name" value="Ig-like_fold"/>
</dbReference>
<dbReference type="GO" id="GO:0007162">
    <property type="term" value="P:negative regulation of cell adhesion"/>
    <property type="evidence" value="ECO:0007669"/>
    <property type="project" value="TreeGrafter"/>
</dbReference>
<feature type="domain" description="IPT/TIG" evidence="3">
    <location>
        <begin position="167"/>
        <end position="272"/>
    </location>
</feature>
<dbReference type="PANTHER" id="PTHR22625">
    <property type="entry name" value="PLEXIN"/>
    <property type="match status" value="1"/>
</dbReference>
<dbReference type="InterPro" id="IPR014756">
    <property type="entry name" value="Ig_E-set"/>
</dbReference>
<dbReference type="Pfam" id="PF08337">
    <property type="entry name" value="Plexin_cytopl"/>
    <property type="match status" value="1"/>
</dbReference>
<evidence type="ECO:0000313" key="5">
    <source>
        <dbReference type="Proteomes" id="UP000230750"/>
    </source>
</evidence>
<reference evidence="4 5" key="1">
    <citation type="journal article" date="2017" name="PLoS Biol.">
        <title>The sea cucumber genome provides insights into morphological evolution and visceral regeneration.</title>
        <authorList>
            <person name="Zhang X."/>
            <person name="Sun L."/>
            <person name="Yuan J."/>
            <person name="Sun Y."/>
            <person name="Gao Y."/>
            <person name="Zhang L."/>
            <person name="Li S."/>
            <person name="Dai H."/>
            <person name="Hamel J.F."/>
            <person name="Liu C."/>
            <person name="Yu Y."/>
            <person name="Liu S."/>
            <person name="Lin W."/>
            <person name="Guo K."/>
            <person name="Jin S."/>
            <person name="Xu P."/>
            <person name="Storey K.B."/>
            <person name="Huan P."/>
            <person name="Zhang T."/>
            <person name="Zhou Y."/>
            <person name="Zhang J."/>
            <person name="Lin C."/>
            <person name="Li X."/>
            <person name="Xing L."/>
            <person name="Huo D."/>
            <person name="Sun M."/>
            <person name="Wang L."/>
            <person name="Mercier A."/>
            <person name="Li F."/>
            <person name="Yang H."/>
            <person name="Xiang J."/>
        </authorList>
    </citation>
    <scope>NUCLEOTIDE SEQUENCE [LARGE SCALE GENOMIC DNA]</scope>
    <source>
        <strain evidence="4">Shaxun</strain>
        <tissue evidence="4">Muscle</tissue>
    </source>
</reference>
<dbReference type="Pfam" id="PF01833">
    <property type="entry name" value="TIG"/>
    <property type="match status" value="2"/>
</dbReference>
<feature type="transmembrane region" description="Helical" evidence="2">
    <location>
        <begin position="378"/>
        <end position="399"/>
    </location>
</feature>
<gene>
    <name evidence="4" type="ORF">BSL78_21991</name>
</gene>
<dbReference type="GO" id="GO:0017154">
    <property type="term" value="F:semaphorin receptor activity"/>
    <property type="evidence" value="ECO:0007669"/>
    <property type="project" value="InterPro"/>
</dbReference>
<dbReference type="SUPFAM" id="SSF48350">
    <property type="entry name" value="GTPase activation domain, GAP"/>
    <property type="match status" value="1"/>
</dbReference>
<dbReference type="InterPro" id="IPR008936">
    <property type="entry name" value="Rho_GTPase_activation_prot"/>
</dbReference>
<keyword evidence="2" id="KW-0472">Membrane</keyword>
<dbReference type="Proteomes" id="UP000230750">
    <property type="component" value="Unassembled WGS sequence"/>
</dbReference>
<dbReference type="STRING" id="307972.A0A2G8JZI2"/>
<dbReference type="InterPro" id="IPR031148">
    <property type="entry name" value="Plexin"/>
</dbReference>
<dbReference type="InterPro" id="IPR013548">
    <property type="entry name" value="Plexin_cytoplasmic_RasGAP_dom"/>
</dbReference>
<accession>A0A2G8JZI2</accession>
<dbReference type="InterPro" id="IPR046800">
    <property type="entry name" value="Plexin_RBD"/>
</dbReference>
<keyword evidence="5" id="KW-1185">Reference proteome</keyword>
<dbReference type="OrthoDB" id="125363at2759"/>
<dbReference type="GO" id="GO:0008045">
    <property type="term" value="P:motor neuron axon guidance"/>
    <property type="evidence" value="ECO:0007669"/>
    <property type="project" value="TreeGrafter"/>
</dbReference>
<sequence length="1248" mass="140199">MEGGTMVQIIGTDLGQRFSDIGRVTLADVLCDHGRYEDQYMVGESVTCTAGSSVVKIGLVSVELSDGRTSQGDIMFSYNYPKLTSFFPEIGPASGGSLITIYGTDLDTGRDIEAFVGSEPCSITTIQQDYIECINVRSTVNTSHTLMLRFDNCSRTLDGTEFIYMLDPEVSDVDPKRSILSGGNTLTITGARLNIIMRPQIVFTVDNQESTEICEIIDAGKMLCPSPSLNFTQTRRKRADEAGGIVDVGFIMDGVTELLTWSIDNKETFQYVQDPEYDQFDGGVRKYNGNRYQFSLMGRNLDEGSQEIDVKVYIGTELCGNITLKAESLDCTPPENSPPAGDINGEHTERNLPFVIVQHANLNIEIGYLQYPGPSFDIMYVVIPLAVIIVIIACILFIFGCKQKLQKDMIVTQLEMQIAQIQNNYNDEMRTLFTNLKTSALGFEGTVASLPMMPICSPSKYIEVFIYDGLQTISGKMPSKTAMDDPSMSRAISTFSDHLKKKEYLEVLFHALDESKIEQTERANIVSHISLILILDGKYALLTQLLLTLIEKQIQGSKTDELNSPENIFRSGNTCLEPLLSIWITFSSYEYVKSVSKSLQQLYGAVKSTVELGPIDAVTGKSQFTINQQYLLDKQITFTELRLQVLFTDKEDELVELGFLSVDTITQTKSKIIDHFYREEPYSTRPVPEQFDLVLCPRKEGTRILRDDGFLRLQDGWRKLNVLSDYKVQTGNCVKLIKKQNIKSRNLNSDPEDVTSESLENLKDTDGATNGCYTTTVSDSENDGYDFPDSSNNQKVQIGQTYSRTLLNDQTPLSVDEIGVDTDGYLHPDVQTDNIREKVSEDISVDKDGYLQPEIRTENPEKLQVTDGGINGCYTTTVSDSENDGYDSPDSLNNQKVQVGQTYSRTLLNDQTPLSVDEIGVDNDGYLHPDVQIDNIREKVSEDISVDKDGYLQPEIRTENSEKLQVTDGGTNGCYTTTVSDSENDGYESPNSSNHRKDTTFNLQVMYQMKEEDNQDAISDREEGAAAVLSYLPASRTALQKYVNNVFTAFMTAGNDTFSVNIKQIFDLFDQKAAELKNPNLAAGWKDDILPLGFWTDLLNRLHLIYDVKDCIYVQACLKIIIQTLTDVCKRGREVSNDHSSSNQLYKQLLPVYSTKLDHFYSDIRQMKKLNQENSRTSKVEEMFGDSFDITAVLWQLYQMIHKHRDQICEVLHTDQTQSGQEKAKCIKTLLEAFENESFDHPTYIDIN</sequence>
<dbReference type="Gene3D" id="1.10.506.10">
    <property type="entry name" value="GTPase Activation - p120gap, domain 1"/>
    <property type="match status" value="2"/>
</dbReference>
<dbReference type="Pfam" id="PF20170">
    <property type="entry name" value="Plexin_RBD"/>
    <property type="match status" value="1"/>
</dbReference>
<dbReference type="GO" id="GO:0030334">
    <property type="term" value="P:regulation of cell migration"/>
    <property type="evidence" value="ECO:0007669"/>
    <property type="project" value="TreeGrafter"/>
</dbReference>
<dbReference type="GO" id="GO:0002116">
    <property type="term" value="C:semaphorin receptor complex"/>
    <property type="evidence" value="ECO:0007669"/>
    <property type="project" value="TreeGrafter"/>
</dbReference>
<dbReference type="GO" id="GO:0008360">
    <property type="term" value="P:regulation of cell shape"/>
    <property type="evidence" value="ECO:0007669"/>
    <property type="project" value="TreeGrafter"/>
</dbReference>
<keyword evidence="2" id="KW-0812">Transmembrane</keyword>
<feature type="domain" description="IPT/TIG" evidence="3">
    <location>
        <begin position="80"/>
        <end position="165"/>
    </location>
</feature>
<dbReference type="SUPFAM" id="SSF81296">
    <property type="entry name" value="E set domains"/>
    <property type="match status" value="2"/>
</dbReference>
<evidence type="ECO:0000259" key="3">
    <source>
        <dbReference type="SMART" id="SM00429"/>
    </source>
</evidence>
<organism evidence="4 5">
    <name type="scientific">Stichopus japonicus</name>
    <name type="common">Sea cucumber</name>
    <dbReference type="NCBI Taxonomy" id="307972"/>
    <lineage>
        <taxon>Eukaryota</taxon>
        <taxon>Metazoa</taxon>
        <taxon>Echinodermata</taxon>
        <taxon>Eleutherozoa</taxon>
        <taxon>Echinozoa</taxon>
        <taxon>Holothuroidea</taxon>
        <taxon>Aspidochirotacea</taxon>
        <taxon>Aspidochirotida</taxon>
        <taxon>Stichopodidae</taxon>
        <taxon>Apostichopus</taxon>
    </lineage>
</organism>
<dbReference type="EMBL" id="MRZV01001045">
    <property type="protein sequence ID" value="PIK41167.1"/>
    <property type="molecule type" value="Genomic_DNA"/>
</dbReference>
<keyword evidence="2" id="KW-1133">Transmembrane helix</keyword>
<dbReference type="GO" id="GO:0050772">
    <property type="term" value="P:positive regulation of axonogenesis"/>
    <property type="evidence" value="ECO:0007669"/>
    <property type="project" value="TreeGrafter"/>
</dbReference>
<dbReference type="GO" id="GO:0005886">
    <property type="term" value="C:plasma membrane"/>
    <property type="evidence" value="ECO:0007669"/>
    <property type="project" value="TreeGrafter"/>
</dbReference>
<dbReference type="InterPro" id="IPR002909">
    <property type="entry name" value="IPT_dom"/>
</dbReference>
<name>A0A2G8JZI2_STIJA</name>
<dbReference type="Gene3D" id="2.60.40.10">
    <property type="entry name" value="Immunoglobulins"/>
    <property type="match status" value="3"/>
</dbReference>
<dbReference type="AlphaFoldDB" id="A0A2G8JZI2"/>
<proteinExistence type="predicted"/>
<dbReference type="GO" id="GO:0097374">
    <property type="term" value="P:sensory neuron axon guidance"/>
    <property type="evidence" value="ECO:0007669"/>
    <property type="project" value="TreeGrafter"/>
</dbReference>
<dbReference type="PANTHER" id="PTHR22625:SF44">
    <property type="entry name" value="PLEXIN-B"/>
    <property type="match status" value="1"/>
</dbReference>
<evidence type="ECO:0000256" key="2">
    <source>
        <dbReference type="SAM" id="Phobius"/>
    </source>
</evidence>
<evidence type="ECO:0000256" key="1">
    <source>
        <dbReference type="SAM" id="MobiDB-lite"/>
    </source>
</evidence>
<comment type="caution">
    <text evidence="4">The sequence shown here is derived from an EMBL/GenBank/DDBJ whole genome shotgun (WGS) entry which is preliminary data.</text>
</comment>
<protein>
    <submittedName>
        <fullName evidence="4">Putative plexin-A4</fullName>
    </submittedName>
</protein>
<dbReference type="SMART" id="SM00429">
    <property type="entry name" value="IPT"/>
    <property type="match status" value="2"/>
</dbReference>
<feature type="region of interest" description="Disordered" evidence="1">
    <location>
        <begin position="978"/>
        <end position="997"/>
    </location>
</feature>
<evidence type="ECO:0000313" key="4">
    <source>
        <dbReference type="EMBL" id="PIK41167.1"/>
    </source>
</evidence>